<dbReference type="InterPro" id="IPR000383">
    <property type="entry name" value="Xaa-Pro-like_dom"/>
</dbReference>
<evidence type="ECO:0000259" key="2">
    <source>
        <dbReference type="Pfam" id="PF02129"/>
    </source>
</evidence>
<dbReference type="InterPro" id="IPR005645">
    <property type="entry name" value="FSH-like_dom"/>
</dbReference>
<evidence type="ECO:0008006" key="6">
    <source>
        <dbReference type="Google" id="ProtNLM"/>
    </source>
</evidence>
<keyword evidence="1" id="KW-0472">Membrane</keyword>
<reference evidence="4 5" key="1">
    <citation type="submission" date="2017-04" db="EMBL/GenBank/DDBJ databases">
        <authorList>
            <person name="Afonso C.L."/>
            <person name="Miller P.J."/>
            <person name="Scott M.A."/>
            <person name="Spackman E."/>
            <person name="Goraichik I."/>
            <person name="Dimitrov K.M."/>
            <person name="Suarez D.L."/>
            <person name="Swayne D.E."/>
        </authorList>
    </citation>
    <scope>NUCLEOTIDE SEQUENCE [LARGE SCALE GENOMIC DNA]</scope>
    <source>
        <strain evidence="4 5">11</strain>
    </source>
</reference>
<evidence type="ECO:0000256" key="1">
    <source>
        <dbReference type="SAM" id="Phobius"/>
    </source>
</evidence>
<feature type="domain" description="Xaa-Pro dipeptidyl-peptidase-like" evidence="2">
    <location>
        <begin position="105"/>
        <end position="231"/>
    </location>
</feature>
<dbReference type="Proteomes" id="UP000193834">
    <property type="component" value="Unassembled WGS sequence"/>
</dbReference>
<evidence type="ECO:0000313" key="4">
    <source>
        <dbReference type="EMBL" id="SMG58682.1"/>
    </source>
</evidence>
<dbReference type="InterPro" id="IPR052920">
    <property type="entry name" value="DNA-binding_regulatory"/>
</dbReference>
<keyword evidence="1" id="KW-0812">Transmembrane</keyword>
<feature type="transmembrane region" description="Helical" evidence="1">
    <location>
        <begin position="7"/>
        <end position="31"/>
    </location>
</feature>
<dbReference type="Pfam" id="PF03959">
    <property type="entry name" value="FSH1"/>
    <property type="match status" value="1"/>
</dbReference>
<name>A0A1X7LZJ2_9BACL</name>
<dbReference type="PANTHER" id="PTHR43358:SF4">
    <property type="entry name" value="ALPHA_BETA HYDROLASE FOLD-1 DOMAIN-CONTAINING PROTEIN"/>
    <property type="match status" value="1"/>
</dbReference>
<organism evidence="4 5">
    <name type="scientific">Paenibacillus aquistagni</name>
    <dbReference type="NCBI Taxonomy" id="1852522"/>
    <lineage>
        <taxon>Bacteria</taxon>
        <taxon>Bacillati</taxon>
        <taxon>Bacillota</taxon>
        <taxon>Bacilli</taxon>
        <taxon>Bacillales</taxon>
        <taxon>Paenibacillaceae</taxon>
        <taxon>Paenibacillus</taxon>
    </lineage>
</organism>
<dbReference type="Pfam" id="PF02129">
    <property type="entry name" value="Peptidase_S15"/>
    <property type="match status" value="1"/>
</dbReference>
<gene>
    <name evidence="4" type="ORF">SAMN06295960_4770</name>
</gene>
<dbReference type="EMBL" id="FXAZ01000010">
    <property type="protein sequence ID" value="SMG58682.1"/>
    <property type="molecule type" value="Genomic_DNA"/>
</dbReference>
<sequence length="323" mass="36232">MTRNMKIILLSAISFVIIVVGVLGFIGNYFYNISINPKTERPFFDNNPDLSLAVPAMQMGEQVEKDREAAKQWVEQAPHSDVTLTSYDGLKLRGYEYRQEQASARWVIIAHGYMGYGKQMAVPSMKFHQQGYNVLLVDLRGHGESEGQYIGMGWHDRLDMVGWINQIMNHDSNAEIVLYGVSMGGATVMMTSGEDLPSNVKAIVEDCGYTSAYDEFSYQLKRLFNLPSFPIMTASNAVVNLRAGYDLKEASALDQVAKSKTPMLFIHGDADTFVPYEMVQQLYDAAQVEKDLFIVKDAGHGGAYLAGEAYWNKVWAFTNKYMS</sequence>
<dbReference type="PANTHER" id="PTHR43358">
    <property type="entry name" value="ALPHA/BETA-HYDROLASE"/>
    <property type="match status" value="1"/>
</dbReference>
<evidence type="ECO:0000259" key="3">
    <source>
        <dbReference type="Pfam" id="PF03959"/>
    </source>
</evidence>
<proteinExistence type="predicted"/>
<evidence type="ECO:0000313" key="5">
    <source>
        <dbReference type="Proteomes" id="UP000193834"/>
    </source>
</evidence>
<keyword evidence="1" id="KW-1133">Transmembrane helix</keyword>
<protein>
    <recommendedName>
        <fullName evidence="6">Serine aminopeptidase S33 domain-containing protein</fullName>
    </recommendedName>
</protein>
<feature type="domain" description="Serine hydrolase" evidence="3">
    <location>
        <begin position="243"/>
        <end position="294"/>
    </location>
</feature>
<dbReference type="AlphaFoldDB" id="A0A1X7LZJ2"/>
<keyword evidence="5" id="KW-1185">Reference proteome</keyword>
<dbReference type="InterPro" id="IPR029058">
    <property type="entry name" value="AB_hydrolase_fold"/>
</dbReference>
<accession>A0A1X7LZJ2</accession>
<dbReference type="STRING" id="1852522.SAMN06295960_4770"/>
<dbReference type="Gene3D" id="3.40.50.1820">
    <property type="entry name" value="alpha/beta hydrolase"/>
    <property type="match status" value="1"/>
</dbReference>
<dbReference type="SUPFAM" id="SSF53474">
    <property type="entry name" value="alpha/beta-Hydrolases"/>
    <property type="match status" value="1"/>
</dbReference>